<evidence type="ECO:0000256" key="1">
    <source>
        <dbReference type="SAM" id="MobiDB-lite"/>
    </source>
</evidence>
<evidence type="ECO:0000313" key="4">
    <source>
        <dbReference type="Proteomes" id="UP001430356"/>
    </source>
</evidence>
<sequence>MEYRGETLDRATAAELADTHVMDGQRRRYVTVLPPYCSSTEDYVRVLAWRIVLCMLTLPVLVLSVVAQVVPYIHQECSWYVHVCFRSGGCPGSDGGYYYYLVTQESSTTMYSIGLFPLCIVACVFALVLLALTITFAALWMWDESRRRAEAAMNRRVLRLYGRARADGCVDELSNLPYANKCVTNAGLVRHVPLEAREVARAKRDRDVGISIFSLYLVYLALDLSVVCIMFIIPRDSEVGYWCVYESKKYTTGTILSVIALGLGVLSVVLVAVPQAANLSLCCPRRVTRCLLMIAHEEDEAIADTAALAAARLLLERHHAAQAQQHHGAARSWPVQNGSHDNSGIPVAHPLSPHLGGDGGASEMASVPAKEKNLAFQYNVYVGDSP</sequence>
<dbReference type="Proteomes" id="UP001430356">
    <property type="component" value="Unassembled WGS sequence"/>
</dbReference>
<evidence type="ECO:0000313" key="3">
    <source>
        <dbReference type="EMBL" id="KAK7196059.1"/>
    </source>
</evidence>
<dbReference type="AlphaFoldDB" id="A0AAW0EQQ1"/>
<keyword evidence="2" id="KW-0812">Transmembrane</keyword>
<evidence type="ECO:0000256" key="2">
    <source>
        <dbReference type="SAM" id="Phobius"/>
    </source>
</evidence>
<feature type="transmembrane region" description="Helical" evidence="2">
    <location>
        <begin position="210"/>
        <end position="233"/>
    </location>
</feature>
<accession>A0AAW0EQQ1</accession>
<proteinExistence type="predicted"/>
<comment type="caution">
    <text evidence="3">The sequence shown here is derived from an EMBL/GenBank/DDBJ whole genome shotgun (WGS) entry which is preliminary data.</text>
</comment>
<feature type="region of interest" description="Disordered" evidence="1">
    <location>
        <begin position="326"/>
        <end position="364"/>
    </location>
</feature>
<feature type="transmembrane region" description="Helical" evidence="2">
    <location>
        <begin position="47"/>
        <end position="70"/>
    </location>
</feature>
<name>A0AAW0EQQ1_9TRYP</name>
<dbReference type="EMBL" id="JAECZO010000067">
    <property type="protein sequence ID" value="KAK7196059.1"/>
    <property type="molecule type" value="Genomic_DNA"/>
</dbReference>
<organism evidence="3 4">
    <name type="scientific">Novymonas esmeraldas</name>
    <dbReference type="NCBI Taxonomy" id="1808958"/>
    <lineage>
        <taxon>Eukaryota</taxon>
        <taxon>Discoba</taxon>
        <taxon>Euglenozoa</taxon>
        <taxon>Kinetoplastea</taxon>
        <taxon>Metakinetoplastina</taxon>
        <taxon>Trypanosomatida</taxon>
        <taxon>Trypanosomatidae</taxon>
        <taxon>Novymonas</taxon>
    </lineage>
</organism>
<reference evidence="3 4" key="1">
    <citation type="journal article" date="2021" name="MBio">
        <title>A New Model Trypanosomatid, Novymonas esmeraldas: Genomic Perception of Its 'Candidatus Pandoraea novymonadis' Endosymbiont.</title>
        <authorList>
            <person name="Zakharova A."/>
            <person name="Saura A."/>
            <person name="Butenko A."/>
            <person name="Podesvova L."/>
            <person name="Warmusova S."/>
            <person name="Kostygov A.Y."/>
            <person name="Nenarokova A."/>
            <person name="Lukes J."/>
            <person name="Opperdoes F.R."/>
            <person name="Yurchenko V."/>
        </authorList>
    </citation>
    <scope>NUCLEOTIDE SEQUENCE [LARGE SCALE GENOMIC DNA]</scope>
    <source>
        <strain evidence="3 4">E262AT.01</strain>
    </source>
</reference>
<keyword evidence="2" id="KW-1133">Transmembrane helix</keyword>
<gene>
    <name evidence="3" type="ORF">NESM_000540000</name>
</gene>
<keyword evidence="2" id="KW-0472">Membrane</keyword>
<protein>
    <submittedName>
        <fullName evidence="3">Uncharacterized protein</fullName>
    </submittedName>
</protein>
<keyword evidence="4" id="KW-1185">Reference proteome</keyword>
<feature type="transmembrane region" description="Helical" evidence="2">
    <location>
        <begin position="253"/>
        <end position="273"/>
    </location>
</feature>
<feature type="transmembrane region" description="Helical" evidence="2">
    <location>
        <begin position="115"/>
        <end position="140"/>
    </location>
</feature>